<dbReference type="InterPro" id="IPR009075">
    <property type="entry name" value="AcylCo_DH/oxidase_C"/>
</dbReference>
<keyword evidence="4 5" id="KW-0274">FAD</keyword>
<feature type="coiled-coil region" evidence="6">
    <location>
        <begin position="438"/>
        <end position="465"/>
    </location>
</feature>
<reference evidence="9 10" key="2">
    <citation type="submission" date="2018-03" db="EMBL/GenBank/DDBJ databases">
        <authorList>
            <person name="Keele B.F."/>
        </authorList>
    </citation>
    <scope>NUCLEOTIDE SEQUENCE [LARGE SCALE GENOMIC DNA]</scope>
    <source>
        <strain evidence="9 10">CCALA 016</strain>
    </source>
</reference>
<comment type="cofactor">
    <cofactor evidence="1 5">
        <name>FAD</name>
        <dbReference type="ChEBI" id="CHEBI:57692"/>
    </cofactor>
</comment>
<dbReference type="InterPro" id="IPR006091">
    <property type="entry name" value="Acyl-CoA_Oxase/DH_mid-dom"/>
</dbReference>
<dbReference type="Gene3D" id="1.20.140.10">
    <property type="entry name" value="Butyryl-CoA Dehydrogenase, subunit A, domain 3"/>
    <property type="match status" value="1"/>
</dbReference>
<dbReference type="PANTHER" id="PTHR43884">
    <property type="entry name" value="ACYL-COA DEHYDROGENASE"/>
    <property type="match status" value="1"/>
</dbReference>
<organism evidence="9 10">
    <name type="scientific">Aphanothece hegewaldii CCALA 016</name>
    <dbReference type="NCBI Taxonomy" id="2107694"/>
    <lineage>
        <taxon>Bacteria</taxon>
        <taxon>Bacillati</taxon>
        <taxon>Cyanobacteriota</taxon>
        <taxon>Cyanophyceae</taxon>
        <taxon>Oscillatoriophycideae</taxon>
        <taxon>Chroococcales</taxon>
        <taxon>Aphanothecaceae</taxon>
        <taxon>Aphanothece</taxon>
    </lineage>
</organism>
<keyword evidence="10" id="KW-1185">Reference proteome</keyword>
<sequence>MQKLKPYWVAEALEKDLGDPLNPDSIMSYKRVVELDELEAFPEQEINWLYNWNLQHYYVPVDCSGEFTSFEEFVAFVRVLCRRDQTIGISFTTLFWSFITWMAGTDEQKQKLAHYIKNEHGAMCLGYSERAHGSDLVGGDLTARKVPGGYILNGEKWPINRATISGVTYILAKTDPNGGPKCLTLFMVDKRELDPNQYYNLPKILTHGIRGSDMSGIGFKDCFVPDSHRIKDEGDGLEFALKGFQITRMLCAAFSHGAADTALRTTLGFATKRIVYGKTVMELPQPRKTLVDAFLDILICDCETIGAARGFHIIPEQFSVWASVVKYFVTTQLETMINNVYVVLGSRFYMREEHEAGIFQKVLRDNSIISMFDGSTVVNLHALILQLRPLTKYRSRRKPETMEKIQAHLEAIFSLNQNVPPFQPEKLELFGRGVDDPLQGLEIAIKQLEALKNQADVDANVLENLLYLSDLVLQELNAHDEQISNSKFEYGHDQSPELFEIAKKYCTLHTAATCLHMWIYNREIGSDFFAKGEWLVLSLHRLLRSPLLSTVRILPYSISDEYVENVAQELLKLYQEDKHFSIVPFQHAQLNQKEDKIYADSKLQLQT</sequence>
<dbReference type="Gene3D" id="2.40.110.10">
    <property type="entry name" value="Butyryl-CoA Dehydrogenase, subunit A, domain 2"/>
    <property type="match status" value="1"/>
</dbReference>
<evidence type="ECO:0000313" key="10">
    <source>
        <dbReference type="Proteomes" id="UP000239001"/>
    </source>
</evidence>
<dbReference type="SUPFAM" id="SSF56645">
    <property type="entry name" value="Acyl-CoA dehydrogenase NM domain-like"/>
    <property type="match status" value="1"/>
</dbReference>
<dbReference type="AlphaFoldDB" id="A0A2T1M2S4"/>
<dbReference type="GO" id="GO:0050660">
    <property type="term" value="F:flavin adenine dinucleotide binding"/>
    <property type="evidence" value="ECO:0007669"/>
    <property type="project" value="InterPro"/>
</dbReference>
<dbReference type="InterPro" id="IPR037069">
    <property type="entry name" value="AcylCoA_DH/ox_N_sf"/>
</dbReference>
<reference evidence="9 10" key="1">
    <citation type="submission" date="2018-03" db="EMBL/GenBank/DDBJ databases">
        <title>The ancient ancestry and fast evolution of plastids.</title>
        <authorList>
            <person name="Moore K.R."/>
            <person name="Magnabosco C."/>
            <person name="Momper L."/>
            <person name="Gold D.A."/>
            <person name="Bosak T."/>
            <person name="Fournier G.P."/>
        </authorList>
    </citation>
    <scope>NUCLEOTIDE SEQUENCE [LARGE SCALE GENOMIC DNA]</scope>
    <source>
        <strain evidence="9 10">CCALA 016</strain>
    </source>
</reference>
<comment type="caution">
    <text evidence="9">The sequence shown here is derived from an EMBL/GenBank/DDBJ whole genome shotgun (WGS) entry which is preliminary data.</text>
</comment>
<gene>
    <name evidence="9" type="ORF">C7H19_03055</name>
</gene>
<dbReference type="CDD" id="cd00567">
    <property type="entry name" value="ACAD"/>
    <property type="match status" value="1"/>
</dbReference>
<name>A0A2T1M2S4_9CHRO</name>
<dbReference type="GO" id="GO:0005886">
    <property type="term" value="C:plasma membrane"/>
    <property type="evidence" value="ECO:0007669"/>
    <property type="project" value="TreeGrafter"/>
</dbReference>
<dbReference type="GO" id="GO:0003995">
    <property type="term" value="F:acyl-CoA dehydrogenase activity"/>
    <property type="evidence" value="ECO:0007669"/>
    <property type="project" value="TreeGrafter"/>
</dbReference>
<comment type="similarity">
    <text evidence="2 5">Belongs to the acyl-CoA dehydrogenase family.</text>
</comment>
<evidence type="ECO:0000313" key="9">
    <source>
        <dbReference type="EMBL" id="PSF39045.1"/>
    </source>
</evidence>
<dbReference type="Pfam" id="PF00441">
    <property type="entry name" value="Acyl-CoA_dh_1"/>
    <property type="match status" value="1"/>
</dbReference>
<dbReference type="RefSeq" id="WP_106455410.1">
    <property type="nucleotide sequence ID" value="NZ_PXOH01000002.1"/>
</dbReference>
<evidence type="ECO:0000259" key="7">
    <source>
        <dbReference type="Pfam" id="PF00441"/>
    </source>
</evidence>
<dbReference type="InterPro" id="IPR046373">
    <property type="entry name" value="Acyl-CoA_Oxase/DH_mid-dom_sf"/>
</dbReference>
<dbReference type="Gene3D" id="1.10.540.10">
    <property type="entry name" value="Acyl-CoA dehydrogenase/oxidase, N-terminal domain"/>
    <property type="match status" value="1"/>
</dbReference>
<proteinExistence type="inferred from homology"/>
<keyword evidence="5" id="KW-0560">Oxidoreductase</keyword>
<protein>
    <submittedName>
        <fullName evidence="9">Isovaleryl-CoA dehydrogenase</fullName>
    </submittedName>
</protein>
<evidence type="ECO:0000256" key="6">
    <source>
        <dbReference type="SAM" id="Coils"/>
    </source>
</evidence>
<dbReference type="OrthoDB" id="3666321at2"/>
<dbReference type="Pfam" id="PF02770">
    <property type="entry name" value="Acyl-CoA_dh_M"/>
    <property type="match status" value="1"/>
</dbReference>
<keyword evidence="3 5" id="KW-0285">Flavoprotein</keyword>
<dbReference type="SUPFAM" id="SSF47203">
    <property type="entry name" value="Acyl-CoA dehydrogenase C-terminal domain-like"/>
    <property type="match status" value="1"/>
</dbReference>
<dbReference type="InterPro" id="IPR036250">
    <property type="entry name" value="AcylCo_DH-like_C"/>
</dbReference>
<evidence type="ECO:0000256" key="2">
    <source>
        <dbReference type="ARBA" id="ARBA00009347"/>
    </source>
</evidence>
<accession>A0A2T1M2S4</accession>
<evidence type="ECO:0000256" key="1">
    <source>
        <dbReference type="ARBA" id="ARBA00001974"/>
    </source>
</evidence>
<evidence type="ECO:0000256" key="4">
    <source>
        <dbReference type="ARBA" id="ARBA00022827"/>
    </source>
</evidence>
<feature type="domain" description="Acyl-CoA oxidase/dehydrogenase middle" evidence="8">
    <location>
        <begin position="124"/>
        <end position="222"/>
    </location>
</feature>
<keyword evidence="6" id="KW-0175">Coiled coil</keyword>
<evidence type="ECO:0000259" key="8">
    <source>
        <dbReference type="Pfam" id="PF02770"/>
    </source>
</evidence>
<evidence type="ECO:0000256" key="5">
    <source>
        <dbReference type="RuleBase" id="RU362125"/>
    </source>
</evidence>
<dbReference type="InterPro" id="IPR009100">
    <property type="entry name" value="AcylCoA_DH/oxidase_NM_dom_sf"/>
</dbReference>
<feature type="domain" description="Acyl-CoA dehydrogenase/oxidase C-terminal" evidence="7">
    <location>
        <begin position="234"/>
        <end position="380"/>
    </location>
</feature>
<dbReference type="Proteomes" id="UP000239001">
    <property type="component" value="Unassembled WGS sequence"/>
</dbReference>
<dbReference type="PANTHER" id="PTHR43884:SF19">
    <property type="entry name" value="ACYL-COA DEHYDROGENASE FADE4-RELATED"/>
    <property type="match status" value="1"/>
</dbReference>
<dbReference type="EMBL" id="PXOH01000002">
    <property type="protein sequence ID" value="PSF39045.1"/>
    <property type="molecule type" value="Genomic_DNA"/>
</dbReference>
<evidence type="ECO:0000256" key="3">
    <source>
        <dbReference type="ARBA" id="ARBA00022630"/>
    </source>
</evidence>